<evidence type="ECO:0000256" key="1">
    <source>
        <dbReference type="SAM" id="MobiDB-lite"/>
    </source>
</evidence>
<proteinExistence type="predicted"/>
<evidence type="ECO:0000313" key="3">
    <source>
        <dbReference type="Proteomes" id="UP001500190"/>
    </source>
</evidence>
<protein>
    <submittedName>
        <fullName evidence="2">Uncharacterized protein</fullName>
    </submittedName>
</protein>
<comment type="caution">
    <text evidence="2">The sequence shown here is derived from an EMBL/GenBank/DDBJ whole genome shotgun (WGS) entry which is preliminary data.</text>
</comment>
<gene>
    <name evidence="2" type="ORF">GCM10009742_68790</name>
</gene>
<dbReference type="EMBL" id="BAAAND010000012">
    <property type="protein sequence ID" value="GAA1608688.1"/>
    <property type="molecule type" value="Genomic_DNA"/>
</dbReference>
<dbReference type="RefSeq" id="WP_344199083.1">
    <property type="nucleotide sequence ID" value="NZ_BAAAND010000012.1"/>
</dbReference>
<keyword evidence="3" id="KW-1185">Reference proteome</keyword>
<feature type="region of interest" description="Disordered" evidence="1">
    <location>
        <begin position="64"/>
        <end position="93"/>
    </location>
</feature>
<organism evidence="2 3">
    <name type="scientific">Kribbella karoonensis</name>
    <dbReference type="NCBI Taxonomy" id="324851"/>
    <lineage>
        <taxon>Bacteria</taxon>
        <taxon>Bacillati</taxon>
        <taxon>Actinomycetota</taxon>
        <taxon>Actinomycetes</taxon>
        <taxon>Propionibacteriales</taxon>
        <taxon>Kribbellaceae</taxon>
        <taxon>Kribbella</taxon>
    </lineage>
</organism>
<dbReference type="Proteomes" id="UP001500190">
    <property type="component" value="Unassembled WGS sequence"/>
</dbReference>
<sequence>MDYGEFDAERRRIVRAWGTEITDTDQLVAAVERLRAQAPTIADDADRAKAMRYLTTLDDLVEETRTPESPTIRQASDVLLRASGPEGTPAERRARAEAAMAEIARIAAAAPTVGERDAALEMNGTLMSIIAVIDLGPAAD</sequence>
<accession>A0ABN2EM18</accession>
<evidence type="ECO:0000313" key="2">
    <source>
        <dbReference type="EMBL" id="GAA1608688.1"/>
    </source>
</evidence>
<name>A0ABN2EM18_9ACTN</name>
<reference evidence="2 3" key="1">
    <citation type="journal article" date="2019" name="Int. J. Syst. Evol. Microbiol.">
        <title>The Global Catalogue of Microorganisms (GCM) 10K type strain sequencing project: providing services to taxonomists for standard genome sequencing and annotation.</title>
        <authorList>
            <consortium name="The Broad Institute Genomics Platform"/>
            <consortium name="The Broad Institute Genome Sequencing Center for Infectious Disease"/>
            <person name="Wu L."/>
            <person name="Ma J."/>
        </authorList>
    </citation>
    <scope>NUCLEOTIDE SEQUENCE [LARGE SCALE GENOMIC DNA]</scope>
    <source>
        <strain evidence="2 3">JCM 14304</strain>
    </source>
</reference>